<name>A0A3P6RWJ6_CYLGO</name>
<sequence>MMLMATKIRYPKDRDFYETLKNEFSVEQVHYDQATDVILYRIKRKREEL</sequence>
<evidence type="ECO:0000313" key="1">
    <source>
        <dbReference type="EMBL" id="VDK58535.1"/>
    </source>
</evidence>
<reference evidence="1 2" key="1">
    <citation type="submission" date="2018-11" db="EMBL/GenBank/DDBJ databases">
        <authorList>
            <consortium name="Pathogen Informatics"/>
        </authorList>
    </citation>
    <scope>NUCLEOTIDE SEQUENCE [LARGE SCALE GENOMIC DNA]</scope>
</reference>
<evidence type="ECO:0000313" key="2">
    <source>
        <dbReference type="Proteomes" id="UP000271889"/>
    </source>
</evidence>
<dbReference type="EMBL" id="UYRV01011968">
    <property type="protein sequence ID" value="VDK58535.1"/>
    <property type="molecule type" value="Genomic_DNA"/>
</dbReference>
<dbReference type="Gene3D" id="3.40.50.150">
    <property type="entry name" value="Vaccinia Virus protein VP39"/>
    <property type="match status" value="1"/>
</dbReference>
<dbReference type="InterPro" id="IPR029063">
    <property type="entry name" value="SAM-dependent_MTases_sf"/>
</dbReference>
<gene>
    <name evidence="1" type="ORF">CGOC_LOCUS4357</name>
</gene>
<dbReference type="OrthoDB" id="413520at2759"/>
<dbReference type="AlphaFoldDB" id="A0A3P6RWJ6"/>
<proteinExistence type="predicted"/>
<organism evidence="1 2">
    <name type="scientific">Cylicostephanus goldi</name>
    <name type="common">Nematode worm</name>
    <dbReference type="NCBI Taxonomy" id="71465"/>
    <lineage>
        <taxon>Eukaryota</taxon>
        <taxon>Metazoa</taxon>
        <taxon>Ecdysozoa</taxon>
        <taxon>Nematoda</taxon>
        <taxon>Chromadorea</taxon>
        <taxon>Rhabditida</taxon>
        <taxon>Rhabditina</taxon>
        <taxon>Rhabditomorpha</taxon>
        <taxon>Strongyloidea</taxon>
        <taxon>Strongylidae</taxon>
        <taxon>Cylicostephanus</taxon>
    </lineage>
</organism>
<accession>A0A3P6RWJ6</accession>
<keyword evidence="2" id="KW-1185">Reference proteome</keyword>
<dbReference type="Proteomes" id="UP000271889">
    <property type="component" value="Unassembled WGS sequence"/>
</dbReference>
<protein>
    <submittedName>
        <fullName evidence="1">Uncharacterized protein</fullName>
    </submittedName>
</protein>